<keyword evidence="2" id="KW-1185">Reference proteome</keyword>
<evidence type="ECO:0000313" key="1">
    <source>
        <dbReference type="EMBL" id="SFM73343.1"/>
    </source>
</evidence>
<protein>
    <submittedName>
        <fullName evidence="1">Uncharacterized protein</fullName>
    </submittedName>
</protein>
<dbReference type="AlphaFoldDB" id="A0A1I4T9S1"/>
<reference evidence="1 2" key="1">
    <citation type="submission" date="2016-10" db="EMBL/GenBank/DDBJ databases">
        <authorList>
            <person name="de Groot N.N."/>
        </authorList>
    </citation>
    <scope>NUCLEOTIDE SEQUENCE [LARGE SCALE GENOMIC DNA]</scope>
    <source>
        <strain evidence="1 2">DSM 15283</strain>
    </source>
</reference>
<evidence type="ECO:0000313" key="2">
    <source>
        <dbReference type="Proteomes" id="UP000199144"/>
    </source>
</evidence>
<proteinExistence type="predicted"/>
<dbReference type="EMBL" id="FOTQ01000014">
    <property type="protein sequence ID" value="SFM73343.1"/>
    <property type="molecule type" value="Genomic_DNA"/>
</dbReference>
<name>A0A1I4T9S1_9RHOB</name>
<sequence>MAMNGMTFELDKPHALLMATMPARIVHDLGISSNTTTDFVKRHSNHA</sequence>
<dbReference type="STRING" id="254406.SAMN04488042_11449"/>
<dbReference type="Proteomes" id="UP000199144">
    <property type="component" value="Unassembled WGS sequence"/>
</dbReference>
<organism evidence="1 2">
    <name type="scientific">Shimia aestuarii</name>
    <dbReference type="NCBI Taxonomy" id="254406"/>
    <lineage>
        <taxon>Bacteria</taxon>
        <taxon>Pseudomonadati</taxon>
        <taxon>Pseudomonadota</taxon>
        <taxon>Alphaproteobacteria</taxon>
        <taxon>Rhodobacterales</taxon>
        <taxon>Roseobacteraceae</taxon>
    </lineage>
</organism>
<accession>A0A1I4T9S1</accession>
<gene>
    <name evidence="1" type="ORF">SAMN04488042_11449</name>
</gene>